<sequence length="333" mass="34322">MRAVQVVRFGGPEVLVPGDVPEPVAGDGQVLIDVAVADVLFLDAQLRSGWGIEWFRITPPYVAGNGVAGTVSAVGSSVDPELVGRRVLARVGTRTGGVQVPTGGYAERAVAPATELVEVPDGLDFRDAIGFLHDGTTALGLLHHAAVAPGERVLVTAAGGSLGALLVPLLSAAGGRVVGAARGERKLALVREWGADHVVDYTDPGWADQVRELVGGVDVVFDGAGGGLGEAAFELVAPGGRFLSYGAAAGTFPTIDPAVASEREVRVLGMLDLSYDPAQTAEDLRGLLAEAAAGRVRSFVGQTFPLERATDAHAAIEARETVGKTVLEVKERD</sequence>
<dbReference type="PANTHER" id="PTHR43677:SF4">
    <property type="entry name" value="QUINONE OXIDOREDUCTASE-LIKE PROTEIN 2"/>
    <property type="match status" value="1"/>
</dbReference>
<dbReference type="InterPro" id="IPR013154">
    <property type="entry name" value="ADH-like_N"/>
</dbReference>
<dbReference type="Gene3D" id="3.90.180.10">
    <property type="entry name" value="Medium-chain alcohol dehydrogenases, catalytic domain"/>
    <property type="match status" value="1"/>
</dbReference>
<dbReference type="InterPro" id="IPR020843">
    <property type="entry name" value="ER"/>
</dbReference>
<dbReference type="AlphaFoldDB" id="A0A1Q8CLG2"/>
<dbReference type="STRING" id="1912961.BU204_23305"/>
<comment type="caution">
    <text evidence="2">The sequence shown here is derived from an EMBL/GenBank/DDBJ whole genome shotgun (WGS) entry which is preliminary data.</text>
</comment>
<keyword evidence="3" id="KW-1185">Reference proteome</keyword>
<dbReference type="SMART" id="SM00829">
    <property type="entry name" value="PKS_ER"/>
    <property type="match status" value="1"/>
</dbReference>
<feature type="domain" description="Enoyl reductase (ER)" evidence="1">
    <location>
        <begin position="10"/>
        <end position="327"/>
    </location>
</feature>
<proteinExistence type="predicted"/>
<dbReference type="GO" id="GO:0016491">
    <property type="term" value="F:oxidoreductase activity"/>
    <property type="evidence" value="ECO:0007669"/>
    <property type="project" value="InterPro"/>
</dbReference>
<dbReference type="RefSeq" id="WP_075127860.1">
    <property type="nucleotide sequence ID" value="NZ_MSIE01000044.1"/>
</dbReference>
<dbReference type="Pfam" id="PF08240">
    <property type="entry name" value="ADH_N"/>
    <property type="match status" value="1"/>
</dbReference>
<gene>
    <name evidence="2" type="ORF">BU204_23305</name>
</gene>
<dbReference type="InterPro" id="IPR036291">
    <property type="entry name" value="NAD(P)-bd_dom_sf"/>
</dbReference>
<organism evidence="2 3">
    <name type="scientific">Actinophytocola xanthii</name>
    <dbReference type="NCBI Taxonomy" id="1912961"/>
    <lineage>
        <taxon>Bacteria</taxon>
        <taxon>Bacillati</taxon>
        <taxon>Actinomycetota</taxon>
        <taxon>Actinomycetes</taxon>
        <taxon>Pseudonocardiales</taxon>
        <taxon>Pseudonocardiaceae</taxon>
    </lineage>
</organism>
<dbReference type="OrthoDB" id="5195079at2"/>
<name>A0A1Q8CLG2_9PSEU</name>
<dbReference type="SUPFAM" id="SSF50129">
    <property type="entry name" value="GroES-like"/>
    <property type="match status" value="1"/>
</dbReference>
<evidence type="ECO:0000313" key="2">
    <source>
        <dbReference type="EMBL" id="OLF15191.1"/>
    </source>
</evidence>
<dbReference type="EMBL" id="MSIE01000044">
    <property type="protein sequence ID" value="OLF15191.1"/>
    <property type="molecule type" value="Genomic_DNA"/>
</dbReference>
<evidence type="ECO:0000313" key="3">
    <source>
        <dbReference type="Proteomes" id="UP000185596"/>
    </source>
</evidence>
<dbReference type="InterPro" id="IPR051397">
    <property type="entry name" value="Zn-ADH-like_protein"/>
</dbReference>
<dbReference type="PANTHER" id="PTHR43677">
    <property type="entry name" value="SHORT-CHAIN DEHYDROGENASE/REDUCTASE"/>
    <property type="match status" value="1"/>
</dbReference>
<reference evidence="2 3" key="1">
    <citation type="submission" date="2016-12" db="EMBL/GenBank/DDBJ databases">
        <title>The draft genome sequence of Actinophytocola sp. 11-183.</title>
        <authorList>
            <person name="Wang W."/>
            <person name="Yuan L."/>
        </authorList>
    </citation>
    <scope>NUCLEOTIDE SEQUENCE [LARGE SCALE GENOMIC DNA]</scope>
    <source>
        <strain evidence="2 3">11-183</strain>
    </source>
</reference>
<dbReference type="InterPro" id="IPR011032">
    <property type="entry name" value="GroES-like_sf"/>
</dbReference>
<accession>A0A1Q8CLG2</accession>
<dbReference type="SUPFAM" id="SSF51735">
    <property type="entry name" value="NAD(P)-binding Rossmann-fold domains"/>
    <property type="match status" value="1"/>
</dbReference>
<protein>
    <recommendedName>
        <fullName evidence="1">Enoyl reductase (ER) domain-containing protein</fullName>
    </recommendedName>
</protein>
<evidence type="ECO:0000259" key="1">
    <source>
        <dbReference type="SMART" id="SM00829"/>
    </source>
</evidence>
<dbReference type="Gene3D" id="3.40.50.720">
    <property type="entry name" value="NAD(P)-binding Rossmann-like Domain"/>
    <property type="match status" value="1"/>
</dbReference>
<dbReference type="Pfam" id="PF13602">
    <property type="entry name" value="ADH_zinc_N_2"/>
    <property type="match status" value="1"/>
</dbReference>
<dbReference type="Proteomes" id="UP000185596">
    <property type="component" value="Unassembled WGS sequence"/>
</dbReference>
<dbReference type="CDD" id="cd08244">
    <property type="entry name" value="MDR_enoyl_red"/>
    <property type="match status" value="1"/>
</dbReference>